<dbReference type="PANTHER" id="PTHR11104">
    <property type="entry name" value="AMINOGLYCOSIDE N3-ACETYLTRANSFERASE"/>
    <property type="match status" value="1"/>
</dbReference>
<protein>
    <recommendedName>
        <fullName evidence="4">Aminoglycoside N(3)-acetyltransferase</fullName>
        <ecNumber evidence="4">2.3.1.-</ecNumber>
    </recommendedName>
</protein>
<dbReference type="RefSeq" id="WP_100363242.1">
    <property type="nucleotide sequence ID" value="NZ_PGFF01000001.1"/>
</dbReference>
<evidence type="ECO:0000256" key="3">
    <source>
        <dbReference type="ARBA" id="ARBA00023315"/>
    </source>
</evidence>
<accession>A0A2M9CG58</accession>
<dbReference type="OrthoDB" id="7330654at2"/>
<dbReference type="SUPFAM" id="SSF110710">
    <property type="entry name" value="TTHA0583/YokD-like"/>
    <property type="match status" value="1"/>
</dbReference>
<comment type="catalytic activity">
    <reaction evidence="4">
        <text>a 2-deoxystreptamine antibiotic + acetyl-CoA = an N(3)-acetyl-2-deoxystreptamine antibiotic + CoA + H(+)</text>
        <dbReference type="Rhea" id="RHEA:12665"/>
        <dbReference type="ChEBI" id="CHEBI:15378"/>
        <dbReference type="ChEBI" id="CHEBI:57287"/>
        <dbReference type="ChEBI" id="CHEBI:57288"/>
        <dbReference type="ChEBI" id="CHEBI:57921"/>
        <dbReference type="ChEBI" id="CHEBI:77452"/>
        <dbReference type="EC" id="2.3.1.81"/>
    </reaction>
</comment>
<organism evidence="5 6">
    <name type="scientific">Diaminobutyricimonas aerilata</name>
    <dbReference type="NCBI Taxonomy" id="1162967"/>
    <lineage>
        <taxon>Bacteria</taxon>
        <taxon>Bacillati</taxon>
        <taxon>Actinomycetota</taxon>
        <taxon>Actinomycetes</taxon>
        <taxon>Micrococcales</taxon>
        <taxon>Microbacteriaceae</taxon>
        <taxon>Diaminobutyricimonas</taxon>
    </lineage>
</organism>
<gene>
    <name evidence="5" type="ORF">CLV46_0396</name>
</gene>
<keyword evidence="2 4" id="KW-0808">Transferase</keyword>
<dbReference type="EC" id="2.3.1.-" evidence="4"/>
<evidence type="ECO:0000313" key="6">
    <source>
        <dbReference type="Proteomes" id="UP000228758"/>
    </source>
</evidence>
<evidence type="ECO:0000256" key="1">
    <source>
        <dbReference type="ARBA" id="ARBA00006383"/>
    </source>
</evidence>
<comment type="similarity">
    <text evidence="1 4">Belongs to the antibiotic N-acetyltransferase family.</text>
</comment>
<dbReference type="InterPro" id="IPR003679">
    <property type="entry name" value="Amioglycoside_AcTrfase"/>
</dbReference>
<dbReference type="Proteomes" id="UP000228758">
    <property type="component" value="Unassembled WGS sequence"/>
</dbReference>
<evidence type="ECO:0000313" key="5">
    <source>
        <dbReference type="EMBL" id="PJJ70867.1"/>
    </source>
</evidence>
<keyword evidence="4" id="KW-0046">Antibiotic resistance</keyword>
<comment type="caution">
    <text evidence="5">The sequence shown here is derived from an EMBL/GenBank/DDBJ whole genome shotgun (WGS) entry which is preliminary data.</text>
</comment>
<keyword evidence="3 4" id="KW-0012">Acyltransferase</keyword>
<evidence type="ECO:0000256" key="2">
    <source>
        <dbReference type="ARBA" id="ARBA00022679"/>
    </source>
</evidence>
<proteinExistence type="inferred from homology"/>
<evidence type="ECO:0000256" key="4">
    <source>
        <dbReference type="RuleBase" id="RU365031"/>
    </source>
</evidence>
<sequence>MTGSTPPPSTRASLADDLRRLGLEPDDAVMVHGALSRVGPVVGGPDALVDALLEVVGPGGTVLGYQDWELGVDVWDADGRVLEDLRAHVPPFDPATARAARAHGILASTIGTRPGVVRSGNPGASVAALGARAGEFTADHNLVDGYGADSPFARLVDAGGRVAMIGAPLDTMTLLHHAEALADVPGKRRIRIEYPMVTPSGVEWRWAEEFDTDAPVVDAFPDDFFARIVEDYLATGAGRSGRVGRAESVLVDAAGIVPFAVEWIEARAPRH</sequence>
<dbReference type="EMBL" id="PGFF01000001">
    <property type="protein sequence ID" value="PJJ70867.1"/>
    <property type="molecule type" value="Genomic_DNA"/>
</dbReference>
<dbReference type="GO" id="GO:0046353">
    <property type="term" value="F:aminoglycoside 3-N-acetyltransferase activity"/>
    <property type="evidence" value="ECO:0007669"/>
    <property type="project" value="UniProtKB-EC"/>
</dbReference>
<dbReference type="NCBIfam" id="NF033082">
    <property type="entry name" value="AAC_3"/>
    <property type="match status" value="1"/>
</dbReference>
<dbReference type="PANTHER" id="PTHR11104:SF0">
    <property type="entry name" value="SPBETA PROPHAGE-DERIVED AMINOGLYCOSIDE N(3')-ACETYLTRANSFERASE-LIKE PROTEIN YOKD"/>
    <property type="match status" value="1"/>
</dbReference>
<dbReference type="AlphaFoldDB" id="A0A2M9CG58"/>
<name>A0A2M9CG58_9MICO</name>
<reference evidence="5 6" key="1">
    <citation type="submission" date="2017-11" db="EMBL/GenBank/DDBJ databases">
        <title>Genomic Encyclopedia of Archaeal and Bacterial Type Strains, Phase II (KMG-II): From Individual Species to Whole Genera.</title>
        <authorList>
            <person name="Goeker M."/>
        </authorList>
    </citation>
    <scope>NUCLEOTIDE SEQUENCE [LARGE SCALE GENOMIC DNA]</scope>
    <source>
        <strain evidence="5 6">DSM 27393</strain>
    </source>
</reference>
<keyword evidence="6" id="KW-1185">Reference proteome</keyword>
<dbReference type="Pfam" id="PF02522">
    <property type="entry name" value="Antibiotic_NAT"/>
    <property type="match status" value="1"/>
</dbReference>
<dbReference type="GO" id="GO:0046677">
    <property type="term" value="P:response to antibiotic"/>
    <property type="evidence" value="ECO:0007669"/>
    <property type="project" value="UniProtKB-KW"/>
</dbReference>
<dbReference type="InterPro" id="IPR028345">
    <property type="entry name" value="Antibiotic_NAT-like"/>
</dbReference>